<dbReference type="SMART" id="SM00086">
    <property type="entry name" value="PAC"/>
    <property type="match status" value="1"/>
</dbReference>
<evidence type="ECO:0000259" key="10">
    <source>
        <dbReference type="PROSITE" id="PS50112"/>
    </source>
</evidence>
<dbReference type="InterPro" id="IPR051310">
    <property type="entry name" value="MCP_chemotaxis"/>
</dbReference>
<accession>A0A484RQL9</accession>
<keyword evidence="8" id="KW-0472">Membrane</keyword>
<dbReference type="EMBL" id="CAADIG010000036">
    <property type="protein sequence ID" value="VFR51891.1"/>
    <property type="molecule type" value="Genomic_DNA"/>
</dbReference>
<evidence type="ECO:0000256" key="3">
    <source>
        <dbReference type="ARBA" id="ARBA00022481"/>
    </source>
</evidence>
<dbReference type="Gene3D" id="3.30.450.20">
    <property type="entry name" value="PAS domain"/>
    <property type="match status" value="1"/>
</dbReference>
<evidence type="ECO:0000256" key="6">
    <source>
        <dbReference type="ARBA" id="ARBA00022692"/>
    </source>
</evidence>
<evidence type="ECO:0000256" key="5">
    <source>
        <dbReference type="ARBA" id="ARBA00022519"/>
    </source>
</evidence>
<dbReference type="InterPro" id="IPR035965">
    <property type="entry name" value="PAS-like_dom_sf"/>
</dbReference>
<dbReference type="SUPFAM" id="SSF55785">
    <property type="entry name" value="PYP-like sensor domain (PAS domain)"/>
    <property type="match status" value="1"/>
</dbReference>
<dbReference type="PANTHER" id="PTHR43531">
    <property type="entry name" value="PROTEIN ICFG"/>
    <property type="match status" value="1"/>
</dbReference>
<feature type="domain" description="PAS" evidence="10">
    <location>
        <begin position="25"/>
        <end position="60"/>
    </location>
</feature>
<evidence type="ECO:0000256" key="8">
    <source>
        <dbReference type="ARBA" id="ARBA00023136"/>
    </source>
</evidence>
<evidence type="ECO:0000256" key="7">
    <source>
        <dbReference type="ARBA" id="ARBA00022989"/>
    </source>
</evidence>
<dbReference type="Pfam" id="PF00015">
    <property type="entry name" value="MCPsignal"/>
    <property type="match status" value="1"/>
</dbReference>
<organism evidence="11">
    <name type="scientific">plant metagenome</name>
    <dbReference type="NCBI Taxonomy" id="1297885"/>
    <lineage>
        <taxon>unclassified sequences</taxon>
        <taxon>metagenomes</taxon>
        <taxon>organismal metagenomes</taxon>
    </lineage>
</organism>
<feature type="domain" description="Methyl-accepting transducer" evidence="9">
    <location>
        <begin position="274"/>
        <end position="503"/>
    </location>
</feature>
<keyword evidence="11" id="KW-0675">Receptor</keyword>
<dbReference type="EMBL" id="CAADID010000014">
    <property type="protein sequence ID" value="VFR64881.1"/>
    <property type="molecule type" value="Genomic_DNA"/>
</dbReference>
<dbReference type="InterPro" id="IPR000014">
    <property type="entry name" value="PAS"/>
</dbReference>
<sequence>MRQNLPVTDVEYDYPDHELLMSTTDTKGTITHCNEAFCRTAGFSVDDLIGQPHNIIRHPDMPAEAFRDMWATVGHGRSWTGIVKNRRSNGDYYWVRANVAPIMENGKPTAYMSVRTKPTAEEVQAAQALHAALHAQQAAGRRDFYLHRGAVRYTGVRNWLGKLHRLSLTQRLALMLAGWLGLAWLSGLRADTVGTQAWQLGLLASAAGVILLYVHKVFTRPLAEANRQAHSIMICDLTRPVALSQGRSAIARQNEQLRQVLLNLRAVIGDARVEIGEVGKVSSSLAQDAGRLSRRTEAQASNLQETAASMEQVSAMVAQSMESVRSVLDGSQRSAQLAGAGGLAIAQVGTAMQNIEQSSGQMRQFVEVIEGIAAQTNILSLNAGVEAARAGEQGKGFAIVASEVRALAQRSAAAARQIRALIELSGEQVDQGVRSVAEVQRAIGQVVASVSDVNQLMAELDLATREQTIGIEQVNRAVSELDRLTQQNAAMVDATAASAENLTQNTGVLDRTLAVFRLPA</sequence>
<dbReference type="GO" id="GO:0006935">
    <property type="term" value="P:chemotaxis"/>
    <property type="evidence" value="ECO:0007669"/>
    <property type="project" value="UniProtKB-KW"/>
</dbReference>
<dbReference type="PANTHER" id="PTHR43531:SF7">
    <property type="entry name" value="AEROTAXIS RECEPTOR"/>
    <property type="match status" value="1"/>
</dbReference>
<dbReference type="InterPro" id="IPR004089">
    <property type="entry name" value="MCPsignal_dom"/>
</dbReference>
<keyword evidence="4" id="KW-0145">Chemotaxis</keyword>
<name>A0A484RQL9_9ZZZZ</name>
<reference evidence="11" key="1">
    <citation type="submission" date="2019-03" db="EMBL/GenBank/DDBJ databases">
        <authorList>
            <person name="Danneels B."/>
        </authorList>
    </citation>
    <scope>NUCLEOTIDE SEQUENCE</scope>
</reference>
<keyword evidence="6" id="KW-0812">Transmembrane</keyword>
<dbReference type="AlphaFoldDB" id="A0A484RQL9"/>
<comment type="subcellular location">
    <subcellularLocation>
        <location evidence="1">Cell inner membrane</location>
        <topology evidence="1">Multi-pass membrane protein</topology>
    </subcellularLocation>
</comment>
<dbReference type="Pfam" id="PF08447">
    <property type="entry name" value="PAS_3"/>
    <property type="match status" value="1"/>
</dbReference>
<evidence type="ECO:0000313" key="12">
    <source>
        <dbReference type="EMBL" id="VFR64881.1"/>
    </source>
</evidence>
<dbReference type="SMART" id="SM00283">
    <property type="entry name" value="MA"/>
    <property type="match status" value="1"/>
</dbReference>
<dbReference type="GO" id="GO:0005886">
    <property type="term" value="C:plasma membrane"/>
    <property type="evidence" value="ECO:0007669"/>
    <property type="project" value="UniProtKB-SubCell"/>
</dbReference>
<keyword evidence="5" id="KW-0997">Cell inner membrane</keyword>
<dbReference type="GO" id="GO:0007165">
    <property type="term" value="P:signal transduction"/>
    <property type="evidence" value="ECO:0007669"/>
    <property type="project" value="InterPro"/>
</dbReference>
<dbReference type="SUPFAM" id="SSF58104">
    <property type="entry name" value="Methyl-accepting chemotaxis protein (MCP) signaling domain"/>
    <property type="match status" value="1"/>
</dbReference>
<proteinExistence type="predicted"/>
<evidence type="ECO:0000313" key="11">
    <source>
        <dbReference type="EMBL" id="VFR51891.1"/>
    </source>
</evidence>
<keyword evidence="2" id="KW-1003">Cell membrane</keyword>
<dbReference type="PROSITE" id="PS50112">
    <property type="entry name" value="PAS"/>
    <property type="match status" value="1"/>
</dbReference>
<dbReference type="InterPro" id="IPR001610">
    <property type="entry name" value="PAC"/>
</dbReference>
<evidence type="ECO:0000256" key="2">
    <source>
        <dbReference type="ARBA" id="ARBA00022475"/>
    </source>
</evidence>
<evidence type="ECO:0000256" key="1">
    <source>
        <dbReference type="ARBA" id="ARBA00004429"/>
    </source>
</evidence>
<keyword evidence="3" id="KW-0488">Methylation</keyword>
<dbReference type="NCBIfam" id="TIGR00229">
    <property type="entry name" value="sensory_box"/>
    <property type="match status" value="1"/>
</dbReference>
<dbReference type="CDD" id="cd00130">
    <property type="entry name" value="PAS"/>
    <property type="match status" value="1"/>
</dbReference>
<dbReference type="Gene3D" id="1.10.287.950">
    <property type="entry name" value="Methyl-accepting chemotaxis protein"/>
    <property type="match status" value="1"/>
</dbReference>
<dbReference type="GO" id="GO:0004888">
    <property type="term" value="F:transmembrane signaling receptor activity"/>
    <property type="evidence" value="ECO:0007669"/>
    <property type="project" value="TreeGrafter"/>
</dbReference>
<dbReference type="PROSITE" id="PS50111">
    <property type="entry name" value="CHEMOTAXIS_TRANSDUC_2"/>
    <property type="match status" value="1"/>
</dbReference>
<protein>
    <submittedName>
        <fullName evidence="11">Aerotaxis sensor receptor protein</fullName>
    </submittedName>
</protein>
<dbReference type="InterPro" id="IPR013655">
    <property type="entry name" value="PAS_fold_3"/>
</dbReference>
<evidence type="ECO:0000259" key="9">
    <source>
        <dbReference type="PROSITE" id="PS50111"/>
    </source>
</evidence>
<keyword evidence="7" id="KW-1133">Transmembrane helix</keyword>
<evidence type="ECO:0000256" key="4">
    <source>
        <dbReference type="ARBA" id="ARBA00022500"/>
    </source>
</evidence>
<dbReference type="FunFam" id="3.30.450.20:FF:000046">
    <property type="entry name" value="Aerotaxis sensor receptor"/>
    <property type="match status" value="1"/>
</dbReference>
<gene>
    <name evidence="11" type="ORF">ANT2_4046</name>
    <name evidence="12" type="ORF">ANT3_4049</name>
</gene>